<keyword evidence="3" id="KW-1185">Reference proteome</keyword>
<evidence type="ECO:0000313" key="3">
    <source>
        <dbReference type="Proteomes" id="UP000317835"/>
    </source>
</evidence>
<reference evidence="2 3" key="1">
    <citation type="submission" date="2019-02" db="EMBL/GenBank/DDBJ databases">
        <title>Deep-cultivation of Planctomycetes and their phenomic and genomic characterization uncovers novel biology.</title>
        <authorList>
            <person name="Wiegand S."/>
            <person name="Jogler M."/>
            <person name="Boedeker C."/>
            <person name="Pinto D."/>
            <person name="Vollmers J."/>
            <person name="Rivas-Marin E."/>
            <person name="Kohn T."/>
            <person name="Peeters S.H."/>
            <person name="Heuer A."/>
            <person name="Rast P."/>
            <person name="Oberbeckmann S."/>
            <person name="Bunk B."/>
            <person name="Jeske O."/>
            <person name="Meyerdierks A."/>
            <person name="Storesund J.E."/>
            <person name="Kallscheuer N."/>
            <person name="Luecker S."/>
            <person name="Lage O.M."/>
            <person name="Pohl T."/>
            <person name="Merkel B.J."/>
            <person name="Hornburger P."/>
            <person name="Mueller R.-W."/>
            <person name="Bruemmer F."/>
            <person name="Labrenz M."/>
            <person name="Spormann A.M."/>
            <person name="Op den Camp H."/>
            <person name="Overmann J."/>
            <person name="Amann R."/>
            <person name="Jetten M.S.M."/>
            <person name="Mascher T."/>
            <person name="Medema M.H."/>
            <person name="Devos D.P."/>
            <person name="Kaster A.-K."/>
            <person name="Ovreas L."/>
            <person name="Rohde M."/>
            <person name="Galperin M.Y."/>
            <person name="Jogler C."/>
        </authorList>
    </citation>
    <scope>NUCLEOTIDE SEQUENCE [LARGE SCALE GENOMIC DNA]</scope>
    <source>
        <strain evidence="2 3">ElP</strain>
        <plasmid evidence="3">pelp_4</plasmid>
    </source>
</reference>
<dbReference type="RefSeq" id="WP_145279848.1">
    <property type="nucleotide sequence ID" value="NZ_CP036430.1"/>
</dbReference>
<organism evidence="2 3">
    <name type="scientific">Tautonia plasticadhaerens</name>
    <dbReference type="NCBI Taxonomy" id="2527974"/>
    <lineage>
        <taxon>Bacteria</taxon>
        <taxon>Pseudomonadati</taxon>
        <taxon>Planctomycetota</taxon>
        <taxon>Planctomycetia</taxon>
        <taxon>Isosphaerales</taxon>
        <taxon>Isosphaeraceae</taxon>
        <taxon>Tautonia</taxon>
    </lineage>
</organism>
<dbReference type="KEGG" id="tpla:ElP_75920"/>
<proteinExistence type="predicted"/>
<dbReference type="EMBL" id="CP036430">
    <property type="protein sequence ID" value="QDV39620.1"/>
    <property type="molecule type" value="Genomic_DNA"/>
</dbReference>
<keyword evidence="2" id="KW-0614">Plasmid</keyword>
<accession>A0A518HFK1</accession>
<evidence type="ECO:0000313" key="2">
    <source>
        <dbReference type="EMBL" id="QDV39620.1"/>
    </source>
</evidence>
<name>A0A518HFK1_9BACT</name>
<geneLocation type="plasmid" evidence="3">
    <name>pelp_4</name>
</geneLocation>
<dbReference type="OrthoDB" id="922297at2"/>
<feature type="compositionally biased region" description="Basic and acidic residues" evidence="1">
    <location>
        <begin position="81"/>
        <end position="90"/>
    </location>
</feature>
<dbReference type="Proteomes" id="UP000317835">
    <property type="component" value="Plasmid pElP_4"/>
</dbReference>
<gene>
    <name evidence="2" type="ORF">ElP_75920</name>
</gene>
<evidence type="ECO:0000256" key="1">
    <source>
        <dbReference type="SAM" id="MobiDB-lite"/>
    </source>
</evidence>
<protein>
    <submittedName>
        <fullName evidence="2">Uncharacterized protein</fullName>
    </submittedName>
</protein>
<feature type="region of interest" description="Disordered" evidence="1">
    <location>
        <begin position="81"/>
        <end position="102"/>
    </location>
</feature>
<sequence>MRSRLFAVVPREELAAQVAGLDEWVTGARSDVFHGLVRRFAHLRQYAPILLRTLEFFPDAGAGDVPCLEALRVLKEMNADSRRKLPDDAPRTSSRGGCCPWS</sequence>
<dbReference type="AlphaFoldDB" id="A0A518HFK1"/>